<feature type="domain" description="CBM1" evidence="14">
    <location>
        <begin position="388"/>
        <end position="424"/>
    </location>
</feature>
<dbReference type="InterPro" id="IPR001000">
    <property type="entry name" value="GH10_dom"/>
</dbReference>
<dbReference type="PANTHER" id="PTHR31490">
    <property type="entry name" value="GLYCOSYL HYDROLASE"/>
    <property type="match status" value="1"/>
</dbReference>
<evidence type="ECO:0000256" key="6">
    <source>
        <dbReference type="ARBA" id="ARBA00022651"/>
    </source>
</evidence>
<keyword evidence="8 11" id="KW-0378">Hydrolase</keyword>
<dbReference type="PANTHER" id="PTHR31490:SF35">
    <property type="entry name" value="ENDO-1,4-BETA-XYLANASE"/>
    <property type="match status" value="1"/>
</dbReference>
<evidence type="ECO:0000256" key="3">
    <source>
        <dbReference type="ARBA" id="ARBA00004851"/>
    </source>
</evidence>
<evidence type="ECO:0000313" key="17">
    <source>
        <dbReference type="Proteomes" id="UP000178129"/>
    </source>
</evidence>
<feature type="region of interest" description="Disordered" evidence="12">
    <location>
        <begin position="337"/>
        <end position="386"/>
    </location>
</feature>
<comment type="catalytic activity">
    <reaction evidence="1 11">
        <text>Endohydrolysis of (1-&gt;4)-beta-D-xylosidic linkages in xylans.</text>
        <dbReference type="EC" id="3.2.1.8"/>
    </reaction>
</comment>
<dbReference type="GO" id="GO:0031176">
    <property type="term" value="F:endo-1,4-beta-xylanase activity"/>
    <property type="evidence" value="ECO:0007669"/>
    <property type="project" value="UniProtKB-EC"/>
</dbReference>
<dbReference type="InterPro" id="IPR017853">
    <property type="entry name" value="GH"/>
</dbReference>
<evidence type="ECO:0000256" key="2">
    <source>
        <dbReference type="ARBA" id="ARBA00004613"/>
    </source>
</evidence>
<comment type="subcellular location">
    <subcellularLocation>
        <location evidence="2">Secreted</location>
    </subcellularLocation>
</comment>
<keyword evidence="11" id="KW-0326">Glycosidase</keyword>
<evidence type="ECO:0000256" key="1">
    <source>
        <dbReference type="ARBA" id="ARBA00000681"/>
    </source>
</evidence>
<dbReference type="Pfam" id="PF00734">
    <property type="entry name" value="CBM_1"/>
    <property type="match status" value="1"/>
</dbReference>
<reference evidence="17" key="1">
    <citation type="submission" date="2016-03" db="EMBL/GenBank/DDBJ databases">
        <authorList>
            <person name="Ploux O."/>
        </authorList>
    </citation>
    <scope>NUCLEOTIDE SEQUENCE [LARGE SCALE GENOMIC DNA]</scope>
    <source>
        <strain evidence="17">UK7</strain>
    </source>
</reference>
<evidence type="ECO:0000256" key="4">
    <source>
        <dbReference type="ARBA" id="ARBA00007495"/>
    </source>
</evidence>
<dbReference type="SUPFAM" id="SSF57180">
    <property type="entry name" value="Cellulose-binding domain"/>
    <property type="match status" value="1"/>
</dbReference>
<dbReference type="Gene3D" id="3.20.20.80">
    <property type="entry name" value="Glycosidases"/>
    <property type="match status" value="1"/>
</dbReference>
<dbReference type="STRING" id="914237.A0A1E1KDR9"/>
<evidence type="ECO:0000259" key="15">
    <source>
        <dbReference type="PROSITE" id="PS51760"/>
    </source>
</evidence>
<feature type="domain" description="GH10" evidence="15">
    <location>
        <begin position="22"/>
        <end position="332"/>
    </location>
</feature>
<keyword evidence="10 11" id="KW-0624">Polysaccharide degradation</keyword>
<dbReference type="SMART" id="SM00633">
    <property type="entry name" value="Glyco_10"/>
    <property type="match status" value="1"/>
</dbReference>
<dbReference type="EC" id="3.2.1.8" evidence="11"/>
<dbReference type="PRINTS" id="PR00134">
    <property type="entry name" value="GLHYDRLASE10"/>
</dbReference>
<sequence length="424" mass="44223">MQFSILLSLAALPAAFGQLNTLAKARGLKYFGTATDTPTLTDATYMSILSQKSEFGEITMTNAQKWSYTERSQNVFTYHGADTLMAIIKKNGQISRCHALVWYQELPDWVKYGSWTSATLIAVMKNHIANVVTHFKGSCISWDVVNEAFNEDGTWRKSVFYNIIGSEYVPIAFAEAAKYDPNAKLYYNDYGIERAGVKANAVLNLVKSLKARGIQINVGLQSHFAVGLTPSFAAQKSNLQSFTALGCEVALTELDIAFRTLPPSADGLAQQAKDYGTTVSACVATPGCVGITLWDFSDKYSWITHEHPGAGDALVWDLNYRKKPAYYAIATALGGGGSSGGGSSGGGSSGGSGGGSSGGGSSGGGSSGGGSSGGGSSGGGSTKPPTGGSVAKFGQCGGLGYHGSTTCVAGTICVRQNAYFSQCL</sequence>
<evidence type="ECO:0000256" key="11">
    <source>
        <dbReference type="RuleBase" id="RU361174"/>
    </source>
</evidence>
<evidence type="ECO:0000256" key="5">
    <source>
        <dbReference type="ARBA" id="ARBA00022525"/>
    </source>
</evidence>
<name>A0A1E1KDR9_9HELO</name>
<keyword evidence="17" id="KW-1185">Reference proteome</keyword>
<keyword evidence="7 13" id="KW-0732">Signal</keyword>
<keyword evidence="5" id="KW-0964">Secreted</keyword>
<dbReference type="InterPro" id="IPR044846">
    <property type="entry name" value="GH10"/>
</dbReference>
<gene>
    <name evidence="16" type="ORF">RCO7_05033</name>
</gene>
<evidence type="ECO:0000256" key="8">
    <source>
        <dbReference type="ARBA" id="ARBA00022801"/>
    </source>
</evidence>
<comment type="caution">
    <text evidence="16">The sequence shown here is derived from an EMBL/GenBank/DDBJ whole genome shotgun (WGS) entry which is preliminary data.</text>
</comment>
<keyword evidence="9 11" id="KW-0119">Carbohydrate metabolism</keyword>
<accession>A0A1E1KDR9</accession>
<dbReference type="PROSITE" id="PS00562">
    <property type="entry name" value="CBM1_1"/>
    <property type="match status" value="1"/>
</dbReference>
<dbReference type="PROSITE" id="PS51760">
    <property type="entry name" value="GH10_2"/>
    <property type="match status" value="1"/>
</dbReference>
<dbReference type="InterPro" id="IPR000254">
    <property type="entry name" value="CBD"/>
</dbReference>
<evidence type="ECO:0000256" key="10">
    <source>
        <dbReference type="ARBA" id="ARBA00023326"/>
    </source>
</evidence>
<feature type="signal peptide" evidence="13">
    <location>
        <begin position="1"/>
        <end position="17"/>
    </location>
</feature>
<dbReference type="AlphaFoldDB" id="A0A1E1KDR9"/>
<evidence type="ECO:0000256" key="12">
    <source>
        <dbReference type="SAM" id="MobiDB-lite"/>
    </source>
</evidence>
<dbReference type="PROSITE" id="PS51164">
    <property type="entry name" value="CBM1_2"/>
    <property type="match status" value="1"/>
</dbReference>
<keyword evidence="6" id="KW-0858">Xylan degradation</keyword>
<evidence type="ECO:0000256" key="9">
    <source>
        <dbReference type="ARBA" id="ARBA00023277"/>
    </source>
</evidence>
<comment type="pathway">
    <text evidence="3">Glycan degradation; xylan degradation.</text>
</comment>
<organism evidence="16 17">
    <name type="scientific">Rhynchosporium graminicola</name>
    <dbReference type="NCBI Taxonomy" id="2792576"/>
    <lineage>
        <taxon>Eukaryota</taxon>
        <taxon>Fungi</taxon>
        <taxon>Dikarya</taxon>
        <taxon>Ascomycota</taxon>
        <taxon>Pezizomycotina</taxon>
        <taxon>Leotiomycetes</taxon>
        <taxon>Helotiales</taxon>
        <taxon>Ploettnerulaceae</taxon>
        <taxon>Rhynchosporium</taxon>
    </lineage>
</organism>
<dbReference type="SMART" id="SM00236">
    <property type="entry name" value="fCBD"/>
    <property type="match status" value="1"/>
</dbReference>
<dbReference type="GO" id="GO:0030248">
    <property type="term" value="F:cellulose binding"/>
    <property type="evidence" value="ECO:0007669"/>
    <property type="project" value="InterPro"/>
</dbReference>
<proteinExistence type="inferred from homology"/>
<evidence type="ECO:0000256" key="13">
    <source>
        <dbReference type="SAM" id="SignalP"/>
    </source>
</evidence>
<comment type="similarity">
    <text evidence="4 11">Belongs to the glycosyl hydrolase 10 (cellulase F) family.</text>
</comment>
<evidence type="ECO:0000256" key="7">
    <source>
        <dbReference type="ARBA" id="ARBA00022729"/>
    </source>
</evidence>
<dbReference type="Pfam" id="PF00331">
    <property type="entry name" value="Glyco_hydro_10"/>
    <property type="match status" value="1"/>
</dbReference>
<dbReference type="InParanoid" id="A0A1E1KDR9"/>
<feature type="compositionally biased region" description="Gly residues" evidence="12">
    <location>
        <begin position="337"/>
        <end position="381"/>
    </location>
</feature>
<dbReference type="GO" id="GO:0005576">
    <property type="term" value="C:extracellular region"/>
    <property type="evidence" value="ECO:0007669"/>
    <property type="project" value="UniProtKB-SubCell"/>
</dbReference>
<dbReference type="SUPFAM" id="SSF51445">
    <property type="entry name" value="(Trans)glycosidases"/>
    <property type="match status" value="1"/>
</dbReference>
<protein>
    <recommendedName>
        <fullName evidence="11">Beta-xylanase</fullName>
        <ecNumber evidence="11">3.2.1.8</ecNumber>
    </recommendedName>
</protein>
<evidence type="ECO:0000259" key="14">
    <source>
        <dbReference type="PROSITE" id="PS51164"/>
    </source>
</evidence>
<dbReference type="Proteomes" id="UP000178129">
    <property type="component" value="Unassembled WGS sequence"/>
</dbReference>
<dbReference type="InterPro" id="IPR035971">
    <property type="entry name" value="CBD_sf"/>
</dbReference>
<evidence type="ECO:0000313" key="16">
    <source>
        <dbReference type="EMBL" id="CZS96162.1"/>
    </source>
</evidence>
<dbReference type="GO" id="GO:0045493">
    <property type="term" value="P:xylan catabolic process"/>
    <property type="evidence" value="ECO:0007669"/>
    <property type="project" value="UniProtKB-KW"/>
</dbReference>
<feature type="chain" id="PRO_5009445858" description="Beta-xylanase" evidence="13">
    <location>
        <begin position="18"/>
        <end position="424"/>
    </location>
</feature>
<dbReference type="EMBL" id="FJUW01000012">
    <property type="protein sequence ID" value="CZS96162.1"/>
    <property type="molecule type" value="Genomic_DNA"/>
</dbReference>